<protein>
    <submittedName>
        <fullName evidence="4">NADAR family protein</fullName>
    </submittedName>
</protein>
<comment type="catalytic activity">
    <reaction evidence="1">
        <text>5-amino-6-(5-phospho-D-ribosylamino)uracil + H2O = 5,6-diaminouracil + D-ribose 5-phosphate</text>
        <dbReference type="Rhea" id="RHEA:55020"/>
        <dbReference type="ChEBI" id="CHEBI:15377"/>
        <dbReference type="ChEBI" id="CHEBI:46252"/>
        <dbReference type="ChEBI" id="CHEBI:58453"/>
        <dbReference type="ChEBI" id="CHEBI:78346"/>
    </reaction>
</comment>
<dbReference type="Pfam" id="PF08719">
    <property type="entry name" value="NADAR"/>
    <property type="match status" value="1"/>
</dbReference>
<dbReference type="SUPFAM" id="SSF143990">
    <property type="entry name" value="YbiA-like"/>
    <property type="match status" value="1"/>
</dbReference>
<dbReference type="Proteomes" id="UP000665944">
    <property type="component" value="Unassembled WGS sequence"/>
</dbReference>
<evidence type="ECO:0000256" key="2">
    <source>
        <dbReference type="ARBA" id="ARBA00000751"/>
    </source>
</evidence>
<dbReference type="NCBIfam" id="TIGR02464">
    <property type="entry name" value="ribofla_fusion"/>
    <property type="match status" value="1"/>
</dbReference>
<dbReference type="InterPro" id="IPR037238">
    <property type="entry name" value="YbiA-like_sf"/>
</dbReference>
<organism evidence="4 5">
    <name type="scientific">Staphylococcus hominis</name>
    <dbReference type="NCBI Taxonomy" id="1290"/>
    <lineage>
        <taxon>Bacteria</taxon>
        <taxon>Bacillati</taxon>
        <taxon>Bacillota</taxon>
        <taxon>Bacilli</taxon>
        <taxon>Bacillales</taxon>
        <taxon>Staphylococcaceae</taxon>
        <taxon>Staphylococcus</taxon>
    </lineage>
</organism>
<dbReference type="Gene3D" id="1.10.357.40">
    <property type="entry name" value="YbiA-like"/>
    <property type="match status" value="1"/>
</dbReference>
<accession>A0A8X8GK58</accession>
<dbReference type="RefSeq" id="WP_209244408.1">
    <property type="nucleotide sequence ID" value="NZ_JAGHKT020000016.1"/>
</dbReference>
<feature type="domain" description="NADAR" evidence="3">
    <location>
        <begin position="18"/>
        <end position="160"/>
    </location>
</feature>
<name>A0A8X8GK58_STAHO</name>
<dbReference type="InterPro" id="IPR012816">
    <property type="entry name" value="NADAR"/>
</dbReference>
<dbReference type="CDD" id="cd15457">
    <property type="entry name" value="NADAR"/>
    <property type="match status" value="1"/>
</dbReference>
<reference evidence="4 5" key="1">
    <citation type="submission" date="2022-06" db="EMBL/GenBank/DDBJ databases">
        <title>Staphylococcus hominis ShoR14 genome sequence.</title>
        <authorList>
            <person name="Yeo C.C."/>
            <person name="Chew C.H."/>
            <person name="Che Hamzah A.M."/>
            <person name="Al-Trad E.I."/>
        </authorList>
    </citation>
    <scope>NUCLEOTIDE SEQUENCE [LARGE SCALE GENOMIC DNA]</scope>
    <source>
        <strain evidence="4 5">ShoR14</strain>
    </source>
</reference>
<comment type="caution">
    <text evidence="4">The sequence shown here is derived from an EMBL/GenBank/DDBJ whole genome shotgun (WGS) entry which is preliminary data.</text>
</comment>
<evidence type="ECO:0000256" key="1">
    <source>
        <dbReference type="ARBA" id="ARBA00000022"/>
    </source>
</evidence>
<dbReference type="EMBL" id="JAGHKT020000016">
    <property type="protein sequence ID" value="MCM5673003.1"/>
    <property type="molecule type" value="Genomic_DNA"/>
</dbReference>
<gene>
    <name evidence="4" type="ORF">J7T32_009645</name>
</gene>
<proteinExistence type="predicted"/>
<evidence type="ECO:0000313" key="5">
    <source>
        <dbReference type="Proteomes" id="UP000665944"/>
    </source>
</evidence>
<sequence length="162" mass="19131">MSERKIMENDKYVGFLGCEFSNFYKCSFELKGITFDSSEKAFMYCKAMLFNDKEIAEMILKSKSVKECKRLGRKVRNYDDKIWNENKEKYMRIILFKKFSSDEKLKNMLLNTGNKIIVECAPFDKEWGIGIDVDDLMNGKKWKGKNKLGKVLMIVRELIREV</sequence>
<keyword evidence="5" id="KW-1185">Reference proteome</keyword>
<comment type="catalytic activity">
    <reaction evidence="2">
        <text>2,5-diamino-6-hydroxy-4-(5-phosphoribosylamino)-pyrimidine + H2O = 2,5,6-triamino-4-hydroxypyrimidine + D-ribose 5-phosphate</text>
        <dbReference type="Rhea" id="RHEA:23436"/>
        <dbReference type="ChEBI" id="CHEBI:15377"/>
        <dbReference type="ChEBI" id="CHEBI:58614"/>
        <dbReference type="ChEBI" id="CHEBI:78346"/>
        <dbReference type="ChEBI" id="CHEBI:137796"/>
    </reaction>
</comment>
<evidence type="ECO:0000313" key="4">
    <source>
        <dbReference type="EMBL" id="MCM5673003.1"/>
    </source>
</evidence>
<evidence type="ECO:0000259" key="3">
    <source>
        <dbReference type="Pfam" id="PF08719"/>
    </source>
</evidence>
<dbReference type="AlphaFoldDB" id="A0A8X8GK58"/>